<dbReference type="InterPro" id="IPR004843">
    <property type="entry name" value="Calcineurin-like_PHP"/>
</dbReference>
<feature type="domain" description="Calcineurin-like phosphoesterase" evidence="2">
    <location>
        <begin position="32"/>
        <end position="121"/>
    </location>
</feature>
<dbReference type="PANTHER" id="PTHR32440:SF0">
    <property type="entry name" value="PHOSPHATASE DCR2-RELATED"/>
    <property type="match status" value="1"/>
</dbReference>
<keyword evidence="1" id="KW-0732">Signal</keyword>
<dbReference type="PANTHER" id="PTHR32440">
    <property type="entry name" value="PHOSPHATASE DCR2-RELATED-RELATED"/>
    <property type="match status" value="1"/>
</dbReference>
<accession>A0A0A7CP62</accession>
<evidence type="ECO:0000259" key="2">
    <source>
        <dbReference type="Pfam" id="PF00149"/>
    </source>
</evidence>
<name>A0A0A7CP62_ACHHY</name>
<dbReference type="GO" id="GO:0005737">
    <property type="term" value="C:cytoplasm"/>
    <property type="evidence" value="ECO:0007669"/>
    <property type="project" value="TreeGrafter"/>
</dbReference>
<dbReference type="GO" id="GO:0016788">
    <property type="term" value="F:hydrolase activity, acting on ester bonds"/>
    <property type="evidence" value="ECO:0007669"/>
    <property type="project" value="TreeGrafter"/>
</dbReference>
<feature type="signal peptide" evidence="1">
    <location>
        <begin position="1"/>
        <end position="18"/>
    </location>
</feature>
<dbReference type="Gene3D" id="3.60.21.10">
    <property type="match status" value="1"/>
</dbReference>
<dbReference type="Pfam" id="PF00149">
    <property type="entry name" value="Metallophos"/>
    <property type="match status" value="1"/>
</dbReference>
<dbReference type="AlphaFoldDB" id="A0A0A7CP62"/>
<dbReference type="InterPro" id="IPR029052">
    <property type="entry name" value="Metallo-depent_PP-like"/>
</dbReference>
<evidence type="ECO:0000313" key="3">
    <source>
        <dbReference type="EMBL" id="AIG56270.1"/>
    </source>
</evidence>
<dbReference type="EMBL" id="KM038809">
    <property type="protein sequence ID" value="AIG56270.1"/>
    <property type="molecule type" value="Genomic_DNA"/>
</dbReference>
<dbReference type="SUPFAM" id="SSF56300">
    <property type="entry name" value="Metallo-dependent phosphatases"/>
    <property type="match status" value="1"/>
</dbReference>
<organism evidence="3">
    <name type="scientific">Achlya hypogyna</name>
    <name type="common">Oomycete</name>
    <name type="synonym">Protoachlya hypogyna</name>
    <dbReference type="NCBI Taxonomy" id="1202772"/>
    <lineage>
        <taxon>Eukaryota</taxon>
        <taxon>Sar</taxon>
        <taxon>Stramenopiles</taxon>
        <taxon>Oomycota</taxon>
        <taxon>Saprolegniomycetes</taxon>
        <taxon>Saprolegniales</taxon>
        <taxon>Achlyaceae</taxon>
        <taxon>Achlya</taxon>
    </lineage>
</organism>
<evidence type="ECO:0000256" key="1">
    <source>
        <dbReference type="SAM" id="SignalP"/>
    </source>
</evidence>
<sequence>MLLNVLAILVIGIGWTVAQTLRATSVGNALSFTILQVSDMHYTGDAAYGCSPSPCSEANTTQFLSSLISAATPDLVVFSGDLVENHLLHHNMEEAKQAIDASLSQVIAHRVPWAFIFGNHDEGV</sequence>
<feature type="chain" id="PRO_5002026004" evidence="1">
    <location>
        <begin position="19"/>
        <end position="124"/>
    </location>
</feature>
<reference evidence="3" key="1">
    <citation type="journal article" date="2014" name="Genome Biol. Evol.">
        <title>The secreted proteins of Achlya hypogyna and Thraustotheca clavata identify the ancestral oomycete secretome and reveal gene acquisitions by horizontal gene transfer.</title>
        <authorList>
            <person name="Misner I."/>
            <person name="Blouin N."/>
            <person name="Leonard G."/>
            <person name="Richards T.A."/>
            <person name="Lane C.E."/>
        </authorList>
    </citation>
    <scope>NUCLEOTIDE SEQUENCE</scope>
    <source>
        <strain evidence="3">ATCC 48635</strain>
    </source>
</reference>
<proteinExistence type="predicted"/>
<protein>
    <submittedName>
        <fullName evidence="3">Secreted protein</fullName>
    </submittedName>
</protein>